<dbReference type="EMBL" id="JADCLJ010000021">
    <property type="protein sequence ID" value="MBE4909132.1"/>
    <property type="molecule type" value="Genomic_DNA"/>
</dbReference>
<proteinExistence type="predicted"/>
<keyword evidence="1" id="KW-0812">Transmembrane</keyword>
<dbReference type="RefSeq" id="WP_193537464.1">
    <property type="nucleotide sequence ID" value="NZ_JADCLJ010000021.1"/>
</dbReference>
<protein>
    <submittedName>
        <fullName evidence="2">Uncharacterized protein</fullName>
    </submittedName>
</protein>
<organism evidence="2 3">
    <name type="scientific">Litchfieldia luteola</name>
    <dbReference type="NCBI Taxonomy" id="682179"/>
    <lineage>
        <taxon>Bacteria</taxon>
        <taxon>Bacillati</taxon>
        <taxon>Bacillota</taxon>
        <taxon>Bacilli</taxon>
        <taxon>Bacillales</taxon>
        <taxon>Bacillaceae</taxon>
        <taxon>Litchfieldia</taxon>
    </lineage>
</organism>
<feature type="transmembrane region" description="Helical" evidence="1">
    <location>
        <begin position="49"/>
        <end position="71"/>
    </location>
</feature>
<keyword evidence="3" id="KW-1185">Reference proteome</keyword>
<name>A0ABR9QKV5_9BACI</name>
<gene>
    <name evidence="2" type="ORF">IMZ08_13775</name>
</gene>
<keyword evidence="1" id="KW-1133">Transmembrane helix</keyword>
<accession>A0ABR9QKV5</accession>
<evidence type="ECO:0000256" key="1">
    <source>
        <dbReference type="SAM" id="Phobius"/>
    </source>
</evidence>
<sequence length="176" mass="20255">MRQIDRDTYWLVLLIIGGLSGLISSFIGPNLLHFLMFQSGDTILVQTPFLTNILTFIATGIFVMACIGMILERKIWTYAGTLLLVVSIAIGCYANLGYYTLVSYNDITIKNHMLEEKYNWEEIEEAKVIDNTNESIKKIQLTFKNGKEELLEINRVHASEIRTIRNMFLHYNIKLN</sequence>
<feature type="transmembrane region" description="Helical" evidence="1">
    <location>
        <begin position="9"/>
        <end position="29"/>
    </location>
</feature>
<dbReference type="Proteomes" id="UP001516662">
    <property type="component" value="Unassembled WGS sequence"/>
</dbReference>
<comment type="caution">
    <text evidence="2">The sequence shown here is derived from an EMBL/GenBank/DDBJ whole genome shotgun (WGS) entry which is preliminary data.</text>
</comment>
<keyword evidence="1" id="KW-0472">Membrane</keyword>
<evidence type="ECO:0000313" key="3">
    <source>
        <dbReference type="Proteomes" id="UP001516662"/>
    </source>
</evidence>
<reference evidence="2 3" key="1">
    <citation type="submission" date="2020-10" db="EMBL/GenBank/DDBJ databases">
        <title>Bacillus sp. HD4P25, an endophyte from a halophyte.</title>
        <authorList>
            <person name="Sun J.-Q."/>
        </authorList>
    </citation>
    <scope>NUCLEOTIDE SEQUENCE [LARGE SCALE GENOMIC DNA]</scope>
    <source>
        <strain evidence="2 3">YIM 93174</strain>
    </source>
</reference>
<evidence type="ECO:0000313" key="2">
    <source>
        <dbReference type="EMBL" id="MBE4909132.1"/>
    </source>
</evidence>
<feature type="transmembrane region" description="Helical" evidence="1">
    <location>
        <begin position="78"/>
        <end position="101"/>
    </location>
</feature>